<keyword evidence="8" id="KW-0811">Translocation</keyword>
<feature type="chain" id="PRO_5039010904" evidence="11">
    <location>
        <begin position="20"/>
        <end position="174"/>
    </location>
</feature>
<evidence type="ECO:0000256" key="5">
    <source>
        <dbReference type="ARBA" id="ARBA00022692"/>
    </source>
</evidence>
<gene>
    <name evidence="12" type="ORF">SAMN02910280_1717</name>
</gene>
<keyword evidence="9 10" id="KW-0472">Membrane</keyword>
<keyword evidence="4" id="KW-1003">Cell membrane</keyword>
<name>A0A1K1N4M5_RUMFL</name>
<dbReference type="PRINTS" id="PR01853">
    <property type="entry name" value="YAJCTRNLCASE"/>
</dbReference>
<comment type="similarity">
    <text evidence="2">Belongs to the YajC family.</text>
</comment>
<accession>A0A1K1N4M5</accession>
<dbReference type="Proteomes" id="UP000183461">
    <property type="component" value="Unassembled WGS sequence"/>
</dbReference>
<evidence type="ECO:0000256" key="11">
    <source>
        <dbReference type="SAM" id="SignalP"/>
    </source>
</evidence>
<organism evidence="12 13">
    <name type="scientific">Ruminococcus flavefaciens</name>
    <dbReference type="NCBI Taxonomy" id="1265"/>
    <lineage>
        <taxon>Bacteria</taxon>
        <taxon>Bacillati</taxon>
        <taxon>Bacillota</taxon>
        <taxon>Clostridia</taxon>
        <taxon>Eubacteriales</taxon>
        <taxon>Oscillospiraceae</taxon>
        <taxon>Ruminococcus</taxon>
    </lineage>
</organism>
<keyword evidence="3" id="KW-0813">Transport</keyword>
<evidence type="ECO:0000313" key="12">
    <source>
        <dbReference type="EMBL" id="SFW30402.1"/>
    </source>
</evidence>
<feature type="transmembrane region" description="Helical" evidence="10">
    <location>
        <begin position="50"/>
        <end position="69"/>
    </location>
</feature>
<evidence type="ECO:0000256" key="6">
    <source>
        <dbReference type="ARBA" id="ARBA00022927"/>
    </source>
</evidence>
<dbReference type="AlphaFoldDB" id="A0A1K1N4M5"/>
<dbReference type="GO" id="GO:0005886">
    <property type="term" value="C:plasma membrane"/>
    <property type="evidence" value="ECO:0007669"/>
    <property type="project" value="UniProtKB-SubCell"/>
</dbReference>
<dbReference type="GO" id="GO:0015031">
    <property type="term" value="P:protein transport"/>
    <property type="evidence" value="ECO:0007669"/>
    <property type="project" value="UniProtKB-KW"/>
</dbReference>
<evidence type="ECO:0000256" key="1">
    <source>
        <dbReference type="ARBA" id="ARBA00004162"/>
    </source>
</evidence>
<evidence type="ECO:0000256" key="7">
    <source>
        <dbReference type="ARBA" id="ARBA00022989"/>
    </source>
</evidence>
<dbReference type="PANTHER" id="PTHR33909:SF1">
    <property type="entry name" value="SEC TRANSLOCON ACCESSORY COMPLEX SUBUNIT YAJC"/>
    <property type="match status" value="1"/>
</dbReference>
<dbReference type="InterPro" id="IPR003849">
    <property type="entry name" value="Preprotein_translocase_YajC"/>
</dbReference>
<evidence type="ECO:0000256" key="3">
    <source>
        <dbReference type="ARBA" id="ARBA00022448"/>
    </source>
</evidence>
<dbReference type="RefSeq" id="WP_072299988.1">
    <property type="nucleotide sequence ID" value="NZ_FPIP01000003.1"/>
</dbReference>
<proteinExistence type="inferred from homology"/>
<reference evidence="12 13" key="1">
    <citation type="submission" date="2016-11" db="EMBL/GenBank/DDBJ databases">
        <authorList>
            <person name="Jaros S."/>
            <person name="Januszkiewicz K."/>
            <person name="Wedrychowicz H."/>
        </authorList>
    </citation>
    <scope>NUCLEOTIDE SEQUENCE [LARGE SCALE GENOMIC DNA]</scope>
    <source>
        <strain evidence="12 13">YL228</strain>
    </source>
</reference>
<evidence type="ECO:0000256" key="4">
    <source>
        <dbReference type="ARBA" id="ARBA00022475"/>
    </source>
</evidence>
<keyword evidence="6" id="KW-0653">Protein transport</keyword>
<comment type="subcellular location">
    <subcellularLocation>
        <location evidence="1">Cell membrane</location>
        <topology evidence="1">Single-pass membrane protein</topology>
    </subcellularLocation>
</comment>
<feature type="signal peptide" evidence="11">
    <location>
        <begin position="1"/>
        <end position="19"/>
    </location>
</feature>
<evidence type="ECO:0000256" key="2">
    <source>
        <dbReference type="ARBA" id="ARBA00006742"/>
    </source>
</evidence>
<evidence type="ECO:0000256" key="9">
    <source>
        <dbReference type="ARBA" id="ARBA00023136"/>
    </source>
</evidence>
<keyword evidence="7 10" id="KW-1133">Transmembrane helix</keyword>
<dbReference type="SMART" id="SM01323">
    <property type="entry name" value="YajC"/>
    <property type="match status" value="1"/>
</dbReference>
<protein>
    <submittedName>
        <fullName evidence="12">Preprotein translocase subunit YajC</fullName>
    </submittedName>
</protein>
<dbReference type="EMBL" id="FPIP01000003">
    <property type="protein sequence ID" value="SFW30402.1"/>
    <property type="molecule type" value="Genomic_DNA"/>
</dbReference>
<dbReference type="PANTHER" id="PTHR33909">
    <property type="entry name" value="SEC TRANSLOCON ACCESSORY COMPLEX SUBUNIT YAJC"/>
    <property type="match status" value="1"/>
</dbReference>
<dbReference type="Pfam" id="PF02699">
    <property type="entry name" value="YajC"/>
    <property type="match status" value="1"/>
</dbReference>
<evidence type="ECO:0000256" key="8">
    <source>
        <dbReference type="ARBA" id="ARBA00023010"/>
    </source>
</evidence>
<dbReference type="NCBIfam" id="TIGR00739">
    <property type="entry name" value="yajC"/>
    <property type="match status" value="1"/>
</dbReference>
<keyword evidence="5 10" id="KW-0812">Transmembrane</keyword>
<evidence type="ECO:0000256" key="10">
    <source>
        <dbReference type="SAM" id="Phobius"/>
    </source>
</evidence>
<keyword evidence="11" id="KW-0732">Signal</keyword>
<sequence>MNKKLISSLAAAVSTAAMAGFTAMNAFAEGEAQGAAADGQATAQAGAMGLGGMLIPLVIMFALLYFVAIRPQKKRDKELKEMQQSLQVGDEIVTGGGIVGIVVSVGDDTVVIETGGAKHKLRIKNWAITENVTAIERMKEAKATGKKTAALETAAVVDDTEDKKSKKKKADEEE</sequence>
<evidence type="ECO:0000313" key="13">
    <source>
        <dbReference type="Proteomes" id="UP000183461"/>
    </source>
</evidence>